<evidence type="ECO:0000256" key="2">
    <source>
        <dbReference type="SAM" id="Phobius"/>
    </source>
</evidence>
<name>A0A2H5A2U4_9EURY</name>
<feature type="transmembrane region" description="Helical" evidence="2">
    <location>
        <begin position="250"/>
        <end position="270"/>
    </location>
</feature>
<keyword evidence="2" id="KW-0812">Transmembrane</keyword>
<feature type="compositionally biased region" description="Basic residues" evidence="1">
    <location>
        <begin position="373"/>
        <end position="398"/>
    </location>
</feature>
<feature type="transmembrane region" description="Helical" evidence="2">
    <location>
        <begin position="80"/>
        <end position="106"/>
    </location>
</feature>
<reference evidence="3 4" key="1">
    <citation type="submission" date="2017-01" db="EMBL/GenBank/DDBJ databases">
        <title>A Red Light-Sensitive Sensory Rhodopsin I From Haloarcula taiwanensis, A New Haloarchaeon Isolated From Taiwan.</title>
        <authorList>
            <person name="Yang C.-S."/>
            <person name="Han Y.-A."/>
            <person name="Chen P.-C."/>
            <person name="Ng W.V."/>
            <person name="Chen T.-W."/>
        </authorList>
    </citation>
    <scope>NUCLEOTIDE SEQUENCE [LARGE SCALE GENOMIC DNA]</scope>
    <source>
        <strain evidence="3 4">Taiwanensis</strain>
    </source>
</reference>
<evidence type="ECO:0000313" key="4">
    <source>
        <dbReference type="Proteomes" id="UP000242917"/>
    </source>
</evidence>
<proteinExistence type="predicted"/>
<sequence>MSLAFRIQSVREHTQLPLTVGSDATGRSVPLALVGLRDPFRDLANSVFAAVFDLIVKLFADIIDEFLRISPAHLQQLESIYQISVTIHFALLLVYAVSVFGSFQLFPSTEKTDPYRFGVRSLAATTSIWIVNPPGGGTNLFGKGAFAWAFVVTNNLSTWYLSQVGTSISFQSSTIAGALSGPFMLLAVGILIGKVILLAEIILLVLLVARQVLVLVTYGLYPVLILLWVVDHGPLKYGNNLASKMFKTAVMLLAGGVLIAAVFTVGLGLIGGSSQIFAGGTPATQPTAQGPPVQGGVFASSGGGDVLLNFLIKAVIIIGILVLPTLMLTQMLGAVGTAVTGIAQAGAAVATSGASAAASVAGQGGKMVAKKGVKKGVKATAKKSMKQAKKGVKKRAKNGFKPGGKAGKSGTGRSSSTMSPNAQSLTDVSTAQSTQQAEPDDSEADSETGSRPQRGPSD</sequence>
<accession>A0A2H5A2U4</accession>
<feature type="transmembrane region" description="Helical" evidence="2">
    <location>
        <begin position="183"/>
        <end position="206"/>
    </location>
</feature>
<feature type="transmembrane region" description="Helical" evidence="2">
    <location>
        <begin position="306"/>
        <end position="328"/>
    </location>
</feature>
<keyword evidence="4" id="KW-1185">Reference proteome</keyword>
<feature type="compositionally biased region" description="Polar residues" evidence="1">
    <location>
        <begin position="411"/>
        <end position="437"/>
    </location>
</feature>
<organism evidence="3 4">
    <name type="scientific">Haloarcula taiwanensis</name>
    <dbReference type="NCBI Taxonomy" id="1932004"/>
    <lineage>
        <taxon>Archaea</taxon>
        <taxon>Methanobacteriati</taxon>
        <taxon>Methanobacteriota</taxon>
        <taxon>Stenosarchaea group</taxon>
        <taxon>Halobacteria</taxon>
        <taxon>Halobacteriales</taxon>
        <taxon>Haloarculaceae</taxon>
        <taxon>Haloarcula</taxon>
    </lineage>
</organism>
<gene>
    <name evidence="3" type="ORF">BVU17_15875</name>
</gene>
<dbReference type="Proteomes" id="UP000242917">
    <property type="component" value="Chromosome II"/>
</dbReference>
<feature type="region of interest" description="Disordered" evidence="1">
    <location>
        <begin position="373"/>
        <end position="458"/>
    </location>
</feature>
<evidence type="ECO:0000313" key="3">
    <source>
        <dbReference type="EMBL" id="AUG49066.1"/>
    </source>
</evidence>
<feature type="compositionally biased region" description="Gly residues" evidence="1">
    <location>
        <begin position="401"/>
        <end position="410"/>
    </location>
</feature>
<protein>
    <submittedName>
        <fullName evidence="3">Uncharacterized protein</fullName>
    </submittedName>
</protein>
<keyword evidence="2" id="KW-0472">Membrane</keyword>
<dbReference type="AlphaFoldDB" id="A0A2H5A2U4"/>
<feature type="transmembrane region" description="Helical" evidence="2">
    <location>
        <begin position="212"/>
        <end position="230"/>
    </location>
</feature>
<evidence type="ECO:0000256" key="1">
    <source>
        <dbReference type="SAM" id="MobiDB-lite"/>
    </source>
</evidence>
<dbReference type="OrthoDB" id="241661at2157"/>
<dbReference type="KEGG" id="hta:BVU17_15875"/>
<keyword evidence="2" id="KW-1133">Transmembrane helix</keyword>
<dbReference type="EMBL" id="CP019155">
    <property type="protein sequence ID" value="AUG49066.1"/>
    <property type="molecule type" value="Genomic_DNA"/>
</dbReference>